<dbReference type="PANTHER" id="PTHR46438:SF2">
    <property type="entry name" value="ALPHA_BETA-HYDROLASES SUPERFAMILY PROTEIN"/>
    <property type="match status" value="1"/>
</dbReference>
<gene>
    <name evidence="2" type="ORF">V8G54_036332</name>
</gene>
<feature type="transmembrane region" description="Helical" evidence="1">
    <location>
        <begin position="20"/>
        <end position="38"/>
    </location>
</feature>
<sequence length="138" mass="15504">MVWRDQVLDFVTEIVKEPTILVGNSLGGFTALVVAIGLPELVNRVALRNSAGQCGDEKRESKTSEETTLQKFVLKPLKEVFQRVVLGFFVLAGKATNSHFVSSKKCVYKFFCDFGYNSVILFCKCDVPVMSRYFTNFT</sequence>
<evidence type="ECO:0000256" key="1">
    <source>
        <dbReference type="SAM" id="Phobius"/>
    </source>
</evidence>
<reference evidence="2 3" key="1">
    <citation type="journal article" date="2023" name="Life. Sci Alliance">
        <title>Evolutionary insights into 3D genome organization and epigenetic landscape of Vigna mungo.</title>
        <authorList>
            <person name="Junaid A."/>
            <person name="Singh B."/>
            <person name="Bhatia S."/>
        </authorList>
    </citation>
    <scope>NUCLEOTIDE SEQUENCE [LARGE SCALE GENOMIC DNA]</scope>
    <source>
        <strain evidence="2">Urdbean</strain>
    </source>
</reference>
<dbReference type="PANTHER" id="PTHR46438">
    <property type="entry name" value="ALPHA/BETA-HYDROLASES SUPERFAMILY PROTEIN"/>
    <property type="match status" value="1"/>
</dbReference>
<dbReference type="GO" id="GO:0009507">
    <property type="term" value="C:chloroplast"/>
    <property type="evidence" value="ECO:0007669"/>
    <property type="project" value="TreeGrafter"/>
</dbReference>
<keyword evidence="1" id="KW-0812">Transmembrane</keyword>
<evidence type="ECO:0000313" key="3">
    <source>
        <dbReference type="Proteomes" id="UP001374535"/>
    </source>
</evidence>
<dbReference type="EMBL" id="CP144690">
    <property type="protein sequence ID" value="WVY90818.1"/>
    <property type="molecule type" value="Genomic_DNA"/>
</dbReference>
<evidence type="ECO:0008006" key="4">
    <source>
        <dbReference type="Google" id="ProtNLM"/>
    </source>
</evidence>
<dbReference type="AlphaFoldDB" id="A0AAQ3MHG8"/>
<dbReference type="Proteomes" id="UP001374535">
    <property type="component" value="Chromosome 11"/>
</dbReference>
<accession>A0AAQ3MHG8</accession>
<name>A0AAQ3MHG8_VIGMU</name>
<keyword evidence="1" id="KW-1133">Transmembrane helix</keyword>
<dbReference type="Gene3D" id="3.40.50.1820">
    <property type="entry name" value="alpha/beta hydrolase"/>
    <property type="match status" value="1"/>
</dbReference>
<dbReference type="SUPFAM" id="SSF53474">
    <property type="entry name" value="alpha/beta-Hydrolases"/>
    <property type="match status" value="1"/>
</dbReference>
<keyword evidence="1" id="KW-0472">Membrane</keyword>
<protein>
    <recommendedName>
        <fullName evidence="4">AB hydrolase-1 domain-containing protein</fullName>
    </recommendedName>
</protein>
<proteinExistence type="predicted"/>
<keyword evidence="3" id="KW-1185">Reference proteome</keyword>
<dbReference type="InterPro" id="IPR029058">
    <property type="entry name" value="AB_hydrolase_fold"/>
</dbReference>
<organism evidence="2 3">
    <name type="scientific">Vigna mungo</name>
    <name type="common">Black gram</name>
    <name type="synonym">Phaseolus mungo</name>
    <dbReference type="NCBI Taxonomy" id="3915"/>
    <lineage>
        <taxon>Eukaryota</taxon>
        <taxon>Viridiplantae</taxon>
        <taxon>Streptophyta</taxon>
        <taxon>Embryophyta</taxon>
        <taxon>Tracheophyta</taxon>
        <taxon>Spermatophyta</taxon>
        <taxon>Magnoliopsida</taxon>
        <taxon>eudicotyledons</taxon>
        <taxon>Gunneridae</taxon>
        <taxon>Pentapetalae</taxon>
        <taxon>rosids</taxon>
        <taxon>fabids</taxon>
        <taxon>Fabales</taxon>
        <taxon>Fabaceae</taxon>
        <taxon>Papilionoideae</taxon>
        <taxon>50 kb inversion clade</taxon>
        <taxon>NPAAA clade</taxon>
        <taxon>indigoferoid/millettioid clade</taxon>
        <taxon>Phaseoleae</taxon>
        <taxon>Vigna</taxon>
    </lineage>
</organism>
<evidence type="ECO:0000313" key="2">
    <source>
        <dbReference type="EMBL" id="WVY90818.1"/>
    </source>
</evidence>